<keyword evidence="1" id="KW-0472">Membrane</keyword>
<evidence type="ECO:0000313" key="2">
    <source>
        <dbReference type="EMBL" id="JAE02628.1"/>
    </source>
</evidence>
<keyword evidence="1" id="KW-1133">Transmembrane helix</keyword>
<sequence>MARPSRQVSDTGAISIVVTFNVVIVVVIISHKVSTIQHVFTLAKIFILAVLPYFNSIRHVLLSMNQPVAVGDAPSPFLRSRLYEIHDIGVSRPWRSIAQARGDRGPSSI</sequence>
<reference evidence="2" key="2">
    <citation type="journal article" date="2015" name="Data Brief">
        <title>Shoot transcriptome of the giant reed, Arundo donax.</title>
        <authorList>
            <person name="Barrero R.A."/>
            <person name="Guerrero F.D."/>
            <person name="Moolhuijzen P."/>
            <person name="Goolsby J.A."/>
            <person name="Tidwell J."/>
            <person name="Bellgard S.E."/>
            <person name="Bellgard M.I."/>
        </authorList>
    </citation>
    <scope>NUCLEOTIDE SEQUENCE</scope>
    <source>
        <tissue evidence="2">Shoot tissue taken approximately 20 cm above the soil surface</tissue>
    </source>
</reference>
<keyword evidence="1" id="KW-0812">Transmembrane</keyword>
<protein>
    <submittedName>
        <fullName evidence="2">Uncharacterized protein</fullName>
    </submittedName>
</protein>
<feature type="transmembrane region" description="Helical" evidence="1">
    <location>
        <begin position="36"/>
        <end position="54"/>
    </location>
</feature>
<proteinExistence type="predicted"/>
<name>A0A0A9F2Z1_ARUDO</name>
<reference evidence="2" key="1">
    <citation type="submission" date="2014-09" db="EMBL/GenBank/DDBJ databases">
        <authorList>
            <person name="Magalhaes I.L.F."/>
            <person name="Oliveira U."/>
            <person name="Santos F.R."/>
            <person name="Vidigal T.H.D.A."/>
            <person name="Brescovit A.D."/>
            <person name="Santos A.J."/>
        </authorList>
    </citation>
    <scope>NUCLEOTIDE SEQUENCE</scope>
    <source>
        <tissue evidence="2">Shoot tissue taken approximately 20 cm above the soil surface</tissue>
    </source>
</reference>
<organism evidence="2">
    <name type="scientific">Arundo donax</name>
    <name type="common">Giant reed</name>
    <name type="synonym">Donax arundinaceus</name>
    <dbReference type="NCBI Taxonomy" id="35708"/>
    <lineage>
        <taxon>Eukaryota</taxon>
        <taxon>Viridiplantae</taxon>
        <taxon>Streptophyta</taxon>
        <taxon>Embryophyta</taxon>
        <taxon>Tracheophyta</taxon>
        <taxon>Spermatophyta</taxon>
        <taxon>Magnoliopsida</taxon>
        <taxon>Liliopsida</taxon>
        <taxon>Poales</taxon>
        <taxon>Poaceae</taxon>
        <taxon>PACMAD clade</taxon>
        <taxon>Arundinoideae</taxon>
        <taxon>Arundineae</taxon>
        <taxon>Arundo</taxon>
    </lineage>
</organism>
<feature type="transmembrane region" description="Helical" evidence="1">
    <location>
        <begin position="12"/>
        <end position="30"/>
    </location>
</feature>
<dbReference type="EMBL" id="GBRH01195268">
    <property type="protein sequence ID" value="JAE02628.1"/>
    <property type="molecule type" value="Transcribed_RNA"/>
</dbReference>
<dbReference type="AlphaFoldDB" id="A0A0A9F2Z1"/>
<accession>A0A0A9F2Z1</accession>
<evidence type="ECO:0000256" key="1">
    <source>
        <dbReference type="SAM" id="Phobius"/>
    </source>
</evidence>